<protein>
    <submittedName>
        <fullName evidence="2">Uncharacterized protein</fullName>
    </submittedName>
</protein>
<keyword evidence="1" id="KW-0472">Membrane</keyword>
<dbReference type="AlphaFoldDB" id="A0A098B4P9"/>
<gene>
    <name evidence="2" type="ORF">DPCES_3456</name>
</gene>
<reference evidence="2" key="1">
    <citation type="submission" date="2014-07" db="EMBL/GenBank/DDBJ databases">
        <authorList>
            <person name="Hornung V.Bastian."/>
        </authorList>
    </citation>
    <scope>NUCLEOTIDE SEQUENCE</scope>
    <source>
        <strain evidence="2">PCE-S</strain>
    </source>
</reference>
<keyword evidence="1" id="KW-1133">Transmembrane helix</keyword>
<organism evidence="2">
    <name type="scientific">Desulfitobacterium hafniense</name>
    <name type="common">Desulfitobacterium frappieri</name>
    <dbReference type="NCBI Taxonomy" id="49338"/>
    <lineage>
        <taxon>Bacteria</taxon>
        <taxon>Bacillati</taxon>
        <taxon>Bacillota</taxon>
        <taxon>Clostridia</taxon>
        <taxon>Eubacteriales</taxon>
        <taxon>Desulfitobacteriaceae</taxon>
        <taxon>Desulfitobacterium</taxon>
    </lineage>
</organism>
<proteinExistence type="predicted"/>
<accession>A0A098B4P9</accession>
<dbReference type="EMBL" id="LK996017">
    <property type="protein sequence ID" value="CDX03342.1"/>
    <property type="molecule type" value="Genomic_DNA"/>
</dbReference>
<evidence type="ECO:0000313" key="2">
    <source>
        <dbReference type="EMBL" id="CDX03342.1"/>
    </source>
</evidence>
<keyword evidence="1" id="KW-0812">Transmembrane</keyword>
<evidence type="ECO:0000256" key="1">
    <source>
        <dbReference type="SAM" id="Phobius"/>
    </source>
</evidence>
<feature type="transmembrane region" description="Helical" evidence="1">
    <location>
        <begin position="14"/>
        <end position="39"/>
    </location>
</feature>
<name>A0A098B4P9_DESHA</name>
<dbReference type="PATRIC" id="fig|49338.4.peg.3714"/>
<sequence>MYLLTNFIQRVQKFYYALIGLIRLYPQKAIIFFIIYILVSHMNK</sequence>